<evidence type="ECO:0000259" key="5">
    <source>
        <dbReference type="SMART" id="SM00534"/>
    </source>
</evidence>
<dbReference type="GO" id="GO:0006298">
    <property type="term" value="P:mismatch repair"/>
    <property type="evidence" value="ECO:0007669"/>
    <property type="project" value="InterPro"/>
</dbReference>
<dbReference type="AlphaFoldDB" id="A0A2S4JNC8"/>
<dbReference type="RefSeq" id="WP_103680467.1">
    <property type="nucleotide sequence ID" value="NZ_LPWH01000070.1"/>
</dbReference>
<feature type="region of interest" description="Disordered" evidence="4">
    <location>
        <begin position="1"/>
        <end position="50"/>
    </location>
</feature>
<dbReference type="GO" id="GO:0140664">
    <property type="term" value="F:ATP-dependent DNA damage sensor activity"/>
    <property type="evidence" value="ECO:0007669"/>
    <property type="project" value="InterPro"/>
</dbReference>
<evidence type="ECO:0000313" key="6">
    <source>
        <dbReference type="EMBL" id="POR01039.1"/>
    </source>
</evidence>
<evidence type="ECO:0000256" key="2">
    <source>
        <dbReference type="ARBA" id="ARBA00022840"/>
    </source>
</evidence>
<evidence type="ECO:0000256" key="4">
    <source>
        <dbReference type="SAM" id="MobiDB-lite"/>
    </source>
</evidence>
<dbReference type="PANTHER" id="PTHR11361:SF34">
    <property type="entry name" value="DNA MISMATCH REPAIR PROTEIN MSH1, MITOCHONDRIAL"/>
    <property type="match status" value="1"/>
</dbReference>
<sequence length="551" mass="61050">MRAFLLDCPDDAVNPSTPPARPDAGPAAPSGLTGPGGPTGPAAPAAPGNRIRCSDDLLRDLELEPVLREMAREDPLIARTMETQLLRRTLSLETIHYRQEVMQDALDNPEVVRTLYRIIGEVMEEEGRLYQGVFSTQPASVLQNALMPLEVFTNLLEELSRIARTEQDCFRSRGFRHLFGMLQDELPREYLEEVRSMIKTLRQDQGTLLGARLGPGNSCTGLSLLRPRAERRWKGWLRKKIPSPYTFSLVEGDEIGYRIMEEIKNRGLNAVSHVLLQSADHIVGFLEHLREELSFYAGALNLRDTLEARGNPLCMPRCSDLPRRPPGPTGPRDPAGPDGVPETREHRFSGLYDPALAVQLPEPLAGNDAILDGSSLVMVTGANKGGKSTFLRSIGTAQLMMQAGLFVPARSFRGSLCRGLCTHYRRGEDHTMSSGKLDEELRRMSGIADALVPGSMVLLNESFAATNEREGSEIARGVIRALADTQVTTFFVTHLYGLAKDLHDQNRPDWVFLRAHRDDQGGRTYRVTPGAPLSTSFGTDLWRRSALHNRA</sequence>
<dbReference type="Gene3D" id="3.40.50.300">
    <property type="entry name" value="P-loop containing nucleotide triphosphate hydrolases"/>
    <property type="match status" value="1"/>
</dbReference>
<feature type="domain" description="DNA mismatch repair proteins mutS family" evidence="5">
    <location>
        <begin position="374"/>
        <end position="551"/>
    </location>
</feature>
<keyword evidence="3" id="KW-0238">DNA-binding</keyword>
<reference evidence="7" key="1">
    <citation type="submission" date="2015-12" db="EMBL/GenBank/DDBJ databases">
        <authorList>
            <person name="Lodha T.D."/>
            <person name="Chintalapati S."/>
            <person name="Chintalapati V.R."/>
            <person name="Sravanthi T."/>
        </authorList>
    </citation>
    <scope>NUCLEOTIDE SEQUENCE [LARGE SCALE GENOMIC DNA]</scope>
    <source>
        <strain evidence="7">JC133</strain>
    </source>
</reference>
<dbReference type="EMBL" id="LPWH01000070">
    <property type="protein sequence ID" value="POR01039.1"/>
    <property type="molecule type" value="Genomic_DNA"/>
</dbReference>
<dbReference type="InterPro" id="IPR000432">
    <property type="entry name" value="DNA_mismatch_repair_MutS_C"/>
</dbReference>
<protein>
    <recommendedName>
        <fullName evidence="5">DNA mismatch repair proteins mutS family domain-containing protein</fullName>
    </recommendedName>
</protein>
<dbReference type="SUPFAM" id="SSF52540">
    <property type="entry name" value="P-loop containing nucleoside triphosphate hydrolases"/>
    <property type="match status" value="1"/>
</dbReference>
<comment type="caution">
    <text evidence="6">The sequence shown here is derived from an EMBL/GenBank/DDBJ whole genome shotgun (WGS) entry which is preliminary data.</text>
</comment>
<feature type="compositionally biased region" description="Low complexity" evidence="4">
    <location>
        <begin position="22"/>
        <end position="32"/>
    </location>
</feature>
<dbReference type="InterPro" id="IPR027417">
    <property type="entry name" value="P-loop_NTPase"/>
</dbReference>
<dbReference type="Proteomes" id="UP000237350">
    <property type="component" value="Unassembled WGS sequence"/>
</dbReference>
<keyword evidence="2" id="KW-0067">ATP-binding</keyword>
<accession>A0A2S4JNC8</accession>
<evidence type="ECO:0000313" key="7">
    <source>
        <dbReference type="Proteomes" id="UP000237350"/>
    </source>
</evidence>
<dbReference type="SMART" id="SM00534">
    <property type="entry name" value="MUTSac"/>
    <property type="match status" value="1"/>
</dbReference>
<dbReference type="GO" id="GO:0005829">
    <property type="term" value="C:cytosol"/>
    <property type="evidence" value="ECO:0007669"/>
    <property type="project" value="TreeGrafter"/>
</dbReference>
<keyword evidence="7" id="KW-1185">Reference proteome</keyword>
<evidence type="ECO:0000256" key="1">
    <source>
        <dbReference type="ARBA" id="ARBA00022741"/>
    </source>
</evidence>
<dbReference type="PANTHER" id="PTHR11361">
    <property type="entry name" value="DNA MISMATCH REPAIR PROTEIN MUTS FAMILY MEMBER"/>
    <property type="match status" value="1"/>
</dbReference>
<dbReference type="InterPro" id="IPR045076">
    <property type="entry name" value="MutS"/>
</dbReference>
<feature type="region of interest" description="Disordered" evidence="4">
    <location>
        <begin position="314"/>
        <end position="345"/>
    </location>
</feature>
<gene>
    <name evidence="6" type="ORF">AU468_09240</name>
</gene>
<name>A0A2S4JNC8_9SPIO</name>
<dbReference type="OrthoDB" id="9808166at2"/>
<dbReference type="GO" id="GO:0005524">
    <property type="term" value="F:ATP binding"/>
    <property type="evidence" value="ECO:0007669"/>
    <property type="project" value="UniProtKB-KW"/>
</dbReference>
<organism evidence="6 7">
    <name type="scientific">Alkalispirochaeta sphaeroplastigenens</name>
    <dbReference type="NCBI Taxonomy" id="1187066"/>
    <lineage>
        <taxon>Bacteria</taxon>
        <taxon>Pseudomonadati</taxon>
        <taxon>Spirochaetota</taxon>
        <taxon>Spirochaetia</taxon>
        <taxon>Spirochaetales</taxon>
        <taxon>Spirochaetaceae</taxon>
        <taxon>Alkalispirochaeta</taxon>
    </lineage>
</organism>
<keyword evidence="1" id="KW-0547">Nucleotide-binding</keyword>
<dbReference type="Pfam" id="PF00488">
    <property type="entry name" value="MutS_V"/>
    <property type="match status" value="1"/>
</dbReference>
<dbReference type="GO" id="GO:0030983">
    <property type="term" value="F:mismatched DNA binding"/>
    <property type="evidence" value="ECO:0007669"/>
    <property type="project" value="InterPro"/>
</dbReference>
<evidence type="ECO:0000256" key="3">
    <source>
        <dbReference type="ARBA" id="ARBA00023125"/>
    </source>
</evidence>
<proteinExistence type="predicted"/>